<dbReference type="InterPro" id="IPR005615">
    <property type="entry name" value="Glutathione_synthase"/>
</dbReference>
<dbReference type="SUPFAM" id="SSF56059">
    <property type="entry name" value="Glutathione synthetase ATP-binding domain-like"/>
    <property type="match status" value="1"/>
</dbReference>
<keyword evidence="6 9" id="KW-0547">Nucleotide-binding</keyword>
<dbReference type="Gene3D" id="3.40.50.1760">
    <property type="entry name" value="Glutathione synthase, substrate-binding domain superfamily, eukaryotic"/>
    <property type="match status" value="1"/>
</dbReference>
<evidence type="ECO:0000256" key="10">
    <source>
        <dbReference type="PIRSR" id="PIRSR001558-1"/>
    </source>
</evidence>
<comment type="pathway">
    <text evidence="1 9">Sulfur metabolism; glutathione biosynthesis; glutathione from L-cysteine and L-glutamate: step 2/2.</text>
</comment>
<feature type="binding site" evidence="12">
    <location>
        <begin position="157"/>
        <end position="160"/>
    </location>
    <ligand>
        <name>substrate</name>
    </ligand>
</feature>
<evidence type="ECO:0000256" key="11">
    <source>
        <dbReference type="PIRSR" id="PIRSR001558-2"/>
    </source>
</evidence>
<feature type="binding site" evidence="10">
    <location>
        <position position="506"/>
    </location>
    <ligand>
        <name>ATP</name>
        <dbReference type="ChEBI" id="CHEBI:30616"/>
    </ligand>
</feature>
<dbReference type="NCBIfam" id="TIGR01986">
    <property type="entry name" value="glut_syn_euk"/>
    <property type="match status" value="1"/>
</dbReference>
<dbReference type="Gene3D" id="3.30.470.20">
    <property type="entry name" value="ATP-grasp fold, B domain"/>
    <property type="match status" value="1"/>
</dbReference>
<feature type="binding site" evidence="11">
    <location>
        <position position="416"/>
    </location>
    <ligand>
        <name>Mg(2+)</name>
        <dbReference type="ChEBI" id="CHEBI:18420"/>
    </ligand>
</feature>
<keyword evidence="5 9" id="KW-0479">Metal-binding</keyword>
<dbReference type="Proteomes" id="UP000034841">
    <property type="component" value="Unassembled WGS sequence"/>
</dbReference>
<dbReference type="InterPro" id="IPR014042">
    <property type="entry name" value="Glutathione_synthase_a-hlx"/>
</dbReference>
<evidence type="ECO:0000256" key="3">
    <source>
        <dbReference type="ARBA" id="ARBA00022598"/>
    </source>
</evidence>
<feature type="binding site" evidence="10">
    <location>
        <position position="241"/>
    </location>
    <ligand>
        <name>substrate</name>
    </ligand>
</feature>
<evidence type="ECO:0000256" key="7">
    <source>
        <dbReference type="ARBA" id="ARBA00022840"/>
    </source>
</evidence>
<feature type="binding site" evidence="10">
    <location>
        <position position="131"/>
    </location>
    <ligand>
        <name>substrate</name>
    </ligand>
</feature>
<dbReference type="Pfam" id="PF03199">
    <property type="entry name" value="GSH_synthase"/>
    <property type="match status" value="1"/>
</dbReference>
<dbReference type="InterPro" id="IPR014049">
    <property type="entry name" value="Glutathione_synthase_N_euk"/>
</dbReference>
<dbReference type="EC" id="6.3.2.3" evidence="9"/>
<feature type="binding site" evidence="10">
    <location>
        <position position="471"/>
    </location>
    <ligand>
        <name>ATP</name>
        <dbReference type="ChEBI" id="CHEBI:30616"/>
    </ligand>
</feature>
<keyword evidence="15" id="KW-1185">Reference proteome</keyword>
<organism evidence="14 15">
    <name type="scientific">Ceratocystis fimbriata f. sp. platani</name>
    <dbReference type="NCBI Taxonomy" id="88771"/>
    <lineage>
        <taxon>Eukaryota</taxon>
        <taxon>Fungi</taxon>
        <taxon>Dikarya</taxon>
        <taxon>Ascomycota</taxon>
        <taxon>Pezizomycotina</taxon>
        <taxon>Sordariomycetes</taxon>
        <taxon>Hypocreomycetidae</taxon>
        <taxon>Microascales</taxon>
        <taxon>Ceratocystidaceae</taxon>
        <taxon>Ceratocystis</taxon>
    </lineage>
</organism>
<dbReference type="PIRSF" id="PIRSF001558">
    <property type="entry name" value="GSHase"/>
    <property type="match status" value="1"/>
</dbReference>
<dbReference type="OrthoDB" id="2020073at2759"/>
<dbReference type="PANTHER" id="PTHR11130">
    <property type="entry name" value="GLUTATHIONE SYNTHETASE"/>
    <property type="match status" value="1"/>
</dbReference>
<dbReference type="InterPro" id="IPR014709">
    <property type="entry name" value="Glutathione_synthase_C_euk"/>
</dbReference>
<dbReference type="GO" id="GO:0004363">
    <property type="term" value="F:glutathione synthase activity"/>
    <property type="evidence" value="ECO:0007669"/>
    <property type="project" value="UniProtKB-UniRule"/>
</dbReference>
<keyword evidence="3 9" id="KW-0436">Ligase</keyword>
<dbReference type="Pfam" id="PF03917">
    <property type="entry name" value="GSH_synth_ATP"/>
    <property type="match status" value="1"/>
</dbReference>
<evidence type="ECO:0000256" key="12">
    <source>
        <dbReference type="PIRSR" id="PIRSR001558-3"/>
    </source>
</evidence>
<keyword evidence="7 9" id="KW-0067">ATP-binding</keyword>
<evidence type="ECO:0000259" key="13">
    <source>
        <dbReference type="Pfam" id="PF03199"/>
    </source>
</evidence>
<dbReference type="AlphaFoldDB" id="A0A0F8CX67"/>
<evidence type="ECO:0000313" key="15">
    <source>
        <dbReference type="Proteomes" id="UP000034841"/>
    </source>
</evidence>
<dbReference type="InterPro" id="IPR037013">
    <property type="entry name" value="GSH-S_sub-bd_sf"/>
</dbReference>
<dbReference type="UniPathway" id="UPA00142">
    <property type="reaction ID" value="UER00210"/>
</dbReference>
<dbReference type="PANTHER" id="PTHR11130:SF0">
    <property type="entry name" value="GLUTATHIONE SYNTHETASE"/>
    <property type="match status" value="1"/>
</dbReference>
<feature type="binding site" evidence="12">
    <location>
        <begin position="303"/>
        <end position="306"/>
    </location>
    <ligand>
        <name>substrate</name>
    </ligand>
</feature>
<feature type="binding site" evidence="12">
    <location>
        <begin position="235"/>
        <end position="237"/>
    </location>
    <ligand>
        <name>substrate</name>
    </ligand>
</feature>
<comment type="cofactor">
    <cofactor evidence="9 11">
        <name>Mg(2+)</name>
        <dbReference type="ChEBI" id="CHEBI:18420"/>
    </cofactor>
    <text evidence="9 11">Binds 1 Mg(2+) ion per subunit.</text>
</comment>
<reference evidence="14 15" key="1">
    <citation type="submission" date="2015-04" db="EMBL/GenBank/DDBJ databases">
        <title>Genome sequence of Ceratocystis platani, a major pathogen of plane trees.</title>
        <authorList>
            <person name="Belbahri L."/>
        </authorList>
    </citation>
    <scope>NUCLEOTIDE SEQUENCE [LARGE SCALE GENOMIC DNA]</scope>
    <source>
        <strain evidence="14 15">CFO</strain>
    </source>
</reference>
<dbReference type="InterPro" id="IPR004887">
    <property type="entry name" value="GSH_synth_subst-bd"/>
</dbReference>
<comment type="similarity">
    <text evidence="2 9">Belongs to the eukaryotic GSH synthase family.</text>
</comment>
<feature type="binding site" evidence="12">
    <location>
        <begin position="509"/>
        <end position="510"/>
    </location>
    <ligand>
        <name>substrate</name>
    </ligand>
</feature>
<dbReference type="GO" id="GO:0005829">
    <property type="term" value="C:cytosol"/>
    <property type="evidence" value="ECO:0007669"/>
    <property type="project" value="TreeGrafter"/>
</dbReference>
<feature type="binding site" evidence="10">
    <location>
        <begin position="412"/>
        <end position="421"/>
    </location>
    <ligand>
        <name>ATP</name>
        <dbReference type="ChEBI" id="CHEBI:30616"/>
    </ligand>
</feature>
<protein>
    <recommendedName>
        <fullName evidence="9">Glutathione synthetase</fullName>
        <shortName evidence="9">GSH-S</shortName>
        <ecNumber evidence="9">6.3.2.3</ecNumber>
    </recommendedName>
</protein>
<dbReference type="Gene3D" id="3.30.1490.50">
    <property type="match status" value="1"/>
</dbReference>
<feature type="binding site" evidence="11">
    <location>
        <position position="155"/>
    </location>
    <ligand>
        <name>Mg(2+)</name>
        <dbReference type="ChEBI" id="CHEBI:18420"/>
    </ligand>
</feature>
<evidence type="ECO:0000256" key="2">
    <source>
        <dbReference type="ARBA" id="ARBA00010385"/>
    </source>
</evidence>
<dbReference type="SUPFAM" id="SSF52440">
    <property type="entry name" value="PreATP-grasp domain"/>
    <property type="match status" value="1"/>
</dbReference>
<evidence type="ECO:0000313" key="14">
    <source>
        <dbReference type="EMBL" id="KKF95257.1"/>
    </source>
</evidence>
<accession>A0A0F8CX67</accession>
<evidence type="ECO:0000256" key="5">
    <source>
        <dbReference type="ARBA" id="ARBA00022723"/>
    </source>
</evidence>
<dbReference type="EMBL" id="LBBL01000108">
    <property type="protein sequence ID" value="KKF95257.1"/>
    <property type="molecule type" value="Genomic_DNA"/>
</dbReference>
<keyword evidence="8 9" id="KW-0460">Magnesium</keyword>
<feature type="binding site" evidence="11">
    <location>
        <position position="153"/>
    </location>
    <ligand>
        <name>Mg(2+)</name>
        <dbReference type="ChEBI" id="CHEBI:18420"/>
    </ligand>
</feature>
<dbReference type="Gene3D" id="3.30.1490.80">
    <property type="match status" value="1"/>
</dbReference>
<sequence>MSLPKSYPPALTAAEEDHIVSVIKDWTIANGLCIRPPPAVFPLANDPHAILGCHVPVTLFPSRFPRECFDQAHAVQKAYGELYIKIGRDEKFLADIVRQVEGDDFTVNLWKVHERVKAEGYVQPLSLGLFRSDYMVHENVVDGKTTLQAKQVEFNTISVSFGGLSSKTSQLHRYLASAEFPLLSNPLPLGTVETPLSDSAQELAAGLRAAYDAYNNTEGAGALPRCVLFIVQDGERNVFDQRQLEYYLTQPATATQQAVSVFRLPISQIRTHTTVEDSAKRRLIYTVPQNPAVHYEVAVVYFRSAYDPSDYPVPEVWEGRYHLERSNAIKCPSVLTQLAGCKKVQQVLATPRANSTSEPPAFLGQFVDEDAVETALLRETFTNIYPMDTSAAGLAARKMALDPELCQAFVLKPQREGGGNNIYRSAIPAYLQSIPEETWGSYILMELITPPPVTNVILRNGVVEKGGVICELGVYSTAVWNQESGEVLRNQHAGYLLRTKGDKSEEGGVAAGYGCMDSVALV</sequence>
<feature type="binding site" evidence="10">
    <location>
        <position position="153"/>
    </location>
    <ligand>
        <name>ATP</name>
        <dbReference type="ChEBI" id="CHEBI:30616"/>
    </ligand>
</feature>
<evidence type="ECO:0000256" key="9">
    <source>
        <dbReference type="PIRNR" id="PIRNR001558"/>
    </source>
</evidence>
<comment type="caution">
    <text evidence="14">The sequence shown here is derived from an EMBL/GenBank/DDBJ whole genome shotgun (WGS) entry which is preliminary data.</text>
</comment>
<dbReference type="GO" id="GO:0000287">
    <property type="term" value="F:magnesium ion binding"/>
    <property type="evidence" value="ECO:0007669"/>
    <property type="project" value="UniProtKB-UniRule"/>
</dbReference>
<evidence type="ECO:0000256" key="6">
    <source>
        <dbReference type="ARBA" id="ARBA00022741"/>
    </source>
</evidence>
<feature type="binding site" evidence="10">
    <location>
        <position position="500"/>
    </location>
    <ligand>
        <name>ATP</name>
        <dbReference type="ChEBI" id="CHEBI:30616"/>
    </ligand>
</feature>
<feature type="binding site" evidence="10">
    <location>
        <position position="423"/>
    </location>
    <ligand>
        <name>ATP</name>
        <dbReference type="ChEBI" id="CHEBI:30616"/>
    </ligand>
</feature>
<name>A0A0F8CX67_CERFI</name>
<dbReference type="FunFam" id="3.30.1490.50:FF:000002">
    <property type="entry name" value="Glutathione synthetase"/>
    <property type="match status" value="1"/>
</dbReference>
<proteinExistence type="inferred from homology"/>
<feature type="domain" description="Glutathione synthase substrate-binding" evidence="13">
    <location>
        <begin position="226"/>
        <end position="339"/>
    </location>
</feature>
<evidence type="ECO:0000256" key="8">
    <source>
        <dbReference type="ARBA" id="ARBA00022842"/>
    </source>
</evidence>
<dbReference type="InterPro" id="IPR016185">
    <property type="entry name" value="PreATP-grasp_dom_sf"/>
</dbReference>
<evidence type="ECO:0000256" key="1">
    <source>
        <dbReference type="ARBA" id="ARBA00004965"/>
    </source>
</evidence>
<comment type="catalytic activity">
    <reaction evidence="9">
        <text>gamma-L-glutamyl-L-cysteine + glycine + ATP = glutathione + ADP + phosphate + H(+)</text>
        <dbReference type="Rhea" id="RHEA:13557"/>
        <dbReference type="ChEBI" id="CHEBI:15378"/>
        <dbReference type="ChEBI" id="CHEBI:30616"/>
        <dbReference type="ChEBI" id="CHEBI:43474"/>
        <dbReference type="ChEBI" id="CHEBI:57305"/>
        <dbReference type="ChEBI" id="CHEBI:57925"/>
        <dbReference type="ChEBI" id="CHEBI:58173"/>
        <dbReference type="ChEBI" id="CHEBI:456216"/>
        <dbReference type="EC" id="6.3.2.3"/>
    </reaction>
</comment>
<evidence type="ECO:0000256" key="4">
    <source>
        <dbReference type="ARBA" id="ARBA00022684"/>
    </source>
</evidence>
<feature type="binding site" evidence="10">
    <location>
        <position position="342"/>
    </location>
    <ligand>
        <name>ATP</name>
        <dbReference type="ChEBI" id="CHEBI:30616"/>
    </ligand>
</feature>
<dbReference type="GO" id="GO:0043295">
    <property type="term" value="F:glutathione binding"/>
    <property type="evidence" value="ECO:0007669"/>
    <property type="project" value="UniProtKB-UniRule"/>
</dbReference>
<gene>
    <name evidence="14" type="primary">gsa1</name>
    <name evidence="14" type="ORF">CFO_g2402</name>
</gene>
<feature type="binding site" evidence="10">
    <location>
        <position position="498"/>
    </location>
    <ligand>
        <name>substrate</name>
    </ligand>
</feature>
<dbReference type="Gene3D" id="1.10.1080.10">
    <property type="entry name" value="Glutathione Synthetase, Chain A, domain 3"/>
    <property type="match status" value="1"/>
</dbReference>
<dbReference type="GO" id="GO:0005524">
    <property type="term" value="F:ATP binding"/>
    <property type="evidence" value="ECO:0007669"/>
    <property type="project" value="UniProtKB-UniRule"/>
</dbReference>
<keyword evidence="4 9" id="KW-0317">Glutathione biosynthesis</keyword>
<feature type="binding site" evidence="10">
    <location>
        <begin position="445"/>
        <end position="448"/>
    </location>
    <ligand>
        <name>ATP</name>
        <dbReference type="ChEBI" id="CHEBI:30616"/>
    </ligand>
</feature>